<evidence type="ECO:0000313" key="1">
    <source>
        <dbReference type="EMBL" id="KAK7831889.1"/>
    </source>
</evidence>
<dbReference type="InterPro" id="IPR023393">
    <property type="entry name" value="START-like_dom_sf"/>
</dbReference>
<accession>A0AAW0JXU4</accession>
<dbReference type="GO" id="GO:0010427">
    <property type="term" value="F:abscisic acid binding"/>
    <property type="evidence" value="ECO:0007669"/>
    <property type="project" value="TreeGrafter"/>
</dbReference>
<dbReference type="GO" id="GO:0004864">
    <property type="term" value="F:protein phosphatase inhibitor activity"/>
    <property type="evidence" value="ECO:0007669"/>
    <property type="project" value="TreeGrafter"/>
</dbReference>
<proteinExistence type="predicted"/>
<evidence type="ECO:0000313" key="2">
    <source>
        <dbReference type="Proteomes" id="UP000237347"/>
    </source>
</evidence>
<dbReference type="SUPFAM" id="SSF55961">
    <property type="entry name" value="Bet v1-like"/>
    <property type="match status" value="1"/>
</dbReference>
<dbReference type="PANTHER" id="PTHR31213:SF157">
    <property type="entry name" value="MAJOR ALLERGEN MAL D 1-LIKE"/>
    <property type="match status" value="1"/>
</dbReference>
<reference evidence="1 2" key="1">
    <citation type="journal article" date="2018" name="Sci. Data">
        <title>The draft genome sequence of cork oak.</title>
        <authorList>
            <person name="Ramos A.M."/>
            <person name="Usie A."/>
            <person name="Barbosa P."/>
            <person name="Barros P.M."/>
            <person name="Capote T."/>
            <person name="Chaves I."/>
            <person name="Simoes F."/>
            <person name="Abreu I."/>
            <person name="Carrasquinho I."/>
            <person name="Faro C."/>
            <person name="Guimaraes J.B."/>
            <person name="Mendonca D."/>
            <person name="Nobrega F."/>
            <person name="Rodrigues L."/>
            <person name="Saibo N.J.M."/>
            <person name="Varela M.C."/>
            <person name="Egas C."/>
            <person name="Matos J."/>
            <person name="Miguel C.M."/>
            <person name="Oliveira M.M."/>
            <person name="Ricardo C.P."/>
            <person name="Goncalves S."/>
        </authorList>
    </citation>
    <scope>NUCLEOTIDE SEQUENCE [LARGE SCALE GENOMIC DNA]</scope>
    <source>
        <strain evidence="2">cv. HL8</strain>
    </source>
</reference>
<dbReference type="Proteomes" id="UP000237347">
    <property type="component" value="Unassembled WGS sequence"/>
</dbReference>
<organism evidence="1 2">
    <name type="scientific">Quercus suber</name>
    <name type="common">Cork oak</name>
    <dbReference type="NCBI Taxonomy" id="58331"/>
    <lineage>
        <taxon>Eukaryota</taxon>
        <taxon>Viridiplantae</taxon>
        <taxon>Streptophyta</taxon>
        <taxon>Embryophyta</taxon>
        <taxon>Tracheophyta</taxon>
        <taxon>Spermatophyta</taxon>
        <taxon>Magnoliopsida</taxon>
        <taxon>eudicotyledons</taxon>
        <taxon>Gunneridae</taxon>
        <taxon>Pentapetalae</taxon>
        <taxon>rosids</taxon>
        <taxon>fabids</taxon>
        <taxon>Fagales</taxon>
        <taxon>Fagaceae</taxon>
        <taxon>Quercus</taxon>
    </lineage>
</organism>
<name>A0AAW0JXU4_QUESU</name>
<sequence length="72" mass="8372">MEMLEVLSKLIFAQGDVLGEKLKSIKYEVKFVADEHGGCICKMLSEYYSDQEIEFKDEDIEFGKERAQRCTK</sequence>
<dbReference type="GO" id="GO:0009738">
    <property type="term" value="P:abscisic acid-activated signaling pathway"/>
    <property type="evidence" value="ECO:0007669"/>
    <property type="project" value="TreeGrafter"/>
</dbReference>
<dbReference type="Gene3D" id="3.30.530.20">
    <property type="match status" value="1"/>
</dbReference>
<dbReference type="AlphaFoldDB" id="A0AAW0JXU4"/>
<dbReference type="GO" id="GO:0038023">
    <property type="term" value="F:signaling receptor activity"/>
    <property type="evidence" value="ECO:0007669"/>
    <property type="project" value="TreeGrafter"/>
</dbReference>
<dbReference type="PANTHER" id="PTHR31213">
    <property type="entry name" value="OS08G0374000 PROTEIN-RELATED"/>
    <property type="match status" value="1"/>
</dbReference>
<dbReference type="InterPro" id="IPR050279">
    <property type="entry name" value="Plant_def-hormone_signal"/>
</dbReference>
<gene>
    <name evidence="1" type="primary">STH-21_1</name>
    <name evidence="1" type="ORF">CFP56_027017</name>
</gene>
<comment type="caution">
    <text evidence="1">The sequence shown here is derived from an EMBL/GenBank/DDBJ whole genome shotgun (WGS) entry which is preliminary data.</text>
</comment>
<protein>
    <submittedName>
        <fullName evidence="1">Pathogenesis-related protein sth-21</fullName>
    </submittedName>
</protein>
<dbReference type="EMBL" id="PKMF04000435">
    <property type="protein sequence ID" value="KAK7831889.1"/>
    <property type="molecule type" value="Genomic_DNA"/>
</dbReference>
<dbReference type="GO" id="GO:0005634">
    <property type="term" value="C:nucleus"/>
    <property type="evidence" value="ECO:0007669"/>
    <property type="project" value="TreeGrafter"/>
</dbReference>
<keyword evidence="2" id="KW-1185">Reference proteome</keyword>
<dbReference type="GO" id="GO:0005737">
    <property type="term" value="C:cytoplasm"/>
    <property type="evidence" value="ECO:0007669"/>
    <property type="project" value="TreeGrafter"/>
</dbReference>